<evidence type="ECO:0000256" key="8">
    <source>
        <dbReference type="RuleBase" id="RU000436"/>
    </source>
</evidence>
<dbReference type="GO" id="GO:0005125">
    <property type="term" value="F:cytokine activity"/>
    <property type="evidence" value="ECO:0007669"/>
    <property type="project" value="UniProtKB-KW"/>
</dbReference>
<keyword evidence="7" id="KW-1015">Disulfide bond</keyword>
<dbReference type="SMART" id="SM00076">
    <property type="entry name" value="IFabd"/>
    <property type="match status" value="1"/>
</dbReference>
<name>Q8HYI5_NOTEU</name>
<comment type="similarity">
    <text evidence="2 8">Belongs to the alpha/beta interferon family.</text>
</comment>
<feature type="non-terminal residue" evidence="9">
    <location>
        <position position="1"/>
    </location>
</feature>
<dbReference type="GO" id="GO:0005615">
    <property type="term" value="C:extracellular space"/>
    <property type="evidence" value="ECO:0007669"/>
    <property type="project" value="UniProtKB-KW"/>
</dbReference>
<comment type="subcellular location">
    <subcellularLocation>
        <location evidence="1">Secreted</location>
    </subcellularLocation>
</comment>
<evidence type="ECO:0000256" key="3">
    <source>
        <dbReference type="ARBA" id="ARBA00022514"/>
    </source>
</evidence>
<dbReference type="PANTHER" id="PTHR11691:SF73">
    <property type="entry name" value="INTERFERON BETA"/>
    <property type="match status" value="1"/>
</dbReference>
<evidence type="ECO:0000313" key="9">
    <source>
        <dbReference type="EMBL" id="AAO14956.1"/>
    </source>
</evidence>
<sequence>GLFSGKNASPGVDETITETFLSVIYQQMVHLEKALEQEMHQVNSIWGSEDSTLPLNNYYQRIMNYLKSKEYSS</sequence>
<dbReference type="InterPro" id="IPR009079">
    <property type="entry name" value="4_helix_cytokine-like_core"/>
</dbReference>
<evidence type="ECO:0000256" key="7">
    <source>
        <dbReference type="ARBA" id="ARBA00023157"/>
    </source>
</evidence>
<dbReference type="GO" id="GO:0051607">
    <property type="term" value="P:defense response to virus"/>
    <property type="evidence" value="ECO:0007669"/>
    <property type="project" value="UniProtKB-KW"/>
</dbReference>
<dbReference type="Gene3D" id="1.20.1250.10">
    <property type="match status" value="1"/>
</dbReference>
<proteinExistence type="evidence at transcript level"/>
<dbReference type="SUPFAM" id="SSF47266">
    <property type="entry name" value="4-helical cytokines"/>
    <property type="match status" value="1"/>
</dbReference>
<dbReference type="GO" id="GO:0005126">
    <property type="term" value="F:cytokine receptor binding"/>
    <property type="evidence" value="ECO:0007669"/>
    <property type="project" value="InterPro"/>
</dbReference>
<organism evidence="9">
    <name type="scientific">Notamacropus eugenii</name>
    <name type="common">Tammar wallaby</name>
    <name type="synonym">Macropus eugenii</name>
    <dbReference type="NCBI Taxonomy" id="9315"/>
    <lineage>
        <taxon>Eukaryota</taxon>
        <taxon>Metazoa</taxon>
        <taxon>Chordata</taxon>
        <taxon>Craniata</taxon>
        <taxon>Vertebrata</taxon>
        <taxon>Euteleostomi</taxon>
        <taxon>Mammalia</taxon>
        <taxon>Metatheria</taxon>
        <taxon>Diprotodontia</taxon>
        <taxon>Macropodidae</taxon>
        <taxon>Notamacropus</taxon>
    </lineage>
</organism>
<evidence type="ECO:0000256" key="5">
    <source>
        <dbReference type="ARBA" id="ARBA00022729"/>
    </source>
</evidence>
<evidence type="ECO:0000256" key="4">
    <source>
        <dbReference type="ARBA" id="ARBA00022525"/>
    </source>
</evidence>
<dbReference type="Pfam" id="PF00143">
    <property type="entry name" value="Interferon"/>
    <property type="match status" value="1"/>
</dbReference>
<evidence type="ECO:0000256" key="2">
    <source>
        <dbReference type="ARBA" id="ARBA00011033"/>
    </source>
</evidence>
<dbReference type="PANTHER" id="PTHR11691">
    <property type="entry name" value="TYPE I INTERFERON"/>
    <property type="match status" value="1"/>
</dbReference>
<keyword evidence="3 8" id="KW-0202">Cytokine</keyword>
<reference evidence="9" key="1">
    <citation type="journal article" date="2003" name="Cytokine">
        <title>A survey of type I interferons from a marsupial and monotreme: implications for the evolution of the type I interferon gene family in mammals.</title>
        <authorList>
            <person name="Harrison G.A."/>
            <person name="Young L.J."/>
            <person name="Watson C.M."/>
            <person name="Miska K.B."/>
            <person name="Miller R.D."/>
            <person name="Deane E.M."/>
        </authorList>
    </citation>
    <scope>NUCLEOTIDE SEQUENCE</scope>
</reference>
<keyword evidence="5" id="KW-0732">Signal</keyword>
<dbReference type="EMBL" id="AF522876">
    <property type="protein sequence ID" value="AAO14956.1"/>
    <property type="molecule type" value="mRNA"/>
</dbReference>
<dbReference type="InterPro" id="IPR000471">
    <property type="entry name" value="Interferon_alpha/beta/delta"/>
</dbReference>
<evidence type="ECO:0000256" key="1">
    <source>
        <dbReference type="ARBA" id="ARBA00004613"/>
    </source>
</evidence>
<protein>
    <submittedName>
        <fullName evidence="9">Type I interferon</fullName>
    </submittedName>
</protein>
<keyword evidence="4" id="KW-0964">Secreted</keyword>
<dbReference type="GO" id="GO:0006955">
    <property type="term" value="P:immune response"/>
    <property type="evidence" value="ECO:0007669"/>
    <property type="project" value="UniProtKB-ARBA"/>
</dbReference>
<feature type="non-terminal residue" evidence="9">
    <location>
        <position position="73"/>
    </location>
</feature>
<dbReference type="AlphaFoldDB" id="Q8HYI5"/>
<evidence type="ECO:0000256" key="6">
    <source>
        <dbReference type="ARBA" id="ARBA00023118"/>
    </source>
</evidence>
<accession>Q8HYI5</accession>
<keyword evidence="6 8" id="KW-0051">Antiviral defense</keyword>